<name>A0A812I5D1_9DINO</name>
<organism evidence="2 3">
    <name type="scientific">Symbiodinium natans</name>
    <dbReference type="NCBI Taxonomy" id="878477"/>
    <lineage>
        <taxon>Eukaryota</taxon>
        <taxon>Sar</taxon>
        <taxon>Alveolata</taxon>
        <taxon>Dinophyceae</taxon>
        <taxon>Suessiales</taxon>
        <taxon>Symbiodiniaceae</taxon>
        <taxon>Symbiodinium</taxon>
    </lineage>
</organism>
<sequence>MSLQLETPEFLQVGLGVALDLIGVYLKNYEIDKCDYVLDRVVPLARKKGGTWLIKALDKLCAVRMKQFRAYDALMALKEIEQLVPFRPEEGWEFHDIMYRNFAWCYSSLDEAEKCLEYTRKSVEVKKTNGVPATWFDIWDLGKAHARLGQKTQQREEMKIGFELCSKAGDIHRTAEASDRIMLAKILSNVGEVAMGIGDSFFLEDNKEDAKEWYEKAEDPLRESYELHVTALGPMKPLAGWQAGTMAHCMVRLERYDEAREYLALALRVECTKDSTTNGSLIELIDRVMSCHQELGDMPGLAECIPDLEQGLRGLRQRGWDRRERDVFAMLLQRVSTVMLLADDGKGQFIGKALTCLEEAANNLQIFCGEAAQLEVVPEGGDDEVELNFPDNLEDEKARMKKKKFGPQVDNAGELLQQIRSSIKILKVSQTGREPSSPAPAWQEEIPEASDDGLRAAKAEVETSAESTEDEPAPQTNGFQEQGFTPPPAPKAPPPPTTGFCDGLGSLRDVLREVGRTR</sequence>
<dbReference type="EMBL" id="CAJNDS010000169">
    <property type="protein sequence ID" value="CAE6973456.1"/>
    <property type="molecule type" value="Genomic_DNA"/>
</dbReference>
<feature type="compositionally biased region" description="Polar residues" evidence="1">
    <location>
        <begin position="474"/>
        <end position="483"/>
    </location>
</feature>
<comment type="caution">
    <text evidence="2">The sequence shown here is derived from an EMBL/GenBank/DDBJ whole genome shotgun (WGS) entry which is preliminary data.</text>
</comment>
<proteinExistence type="predicted"/>
<evidence type="ECO:0000313" key="3">
    <source>
        <dbReference type="Proteomes" id="UP000604046"/>
    </source>
</evidence>
<reference evidence="2" key="1">
    <citation type="submission" date="2021-02" db="EMBL/GenBank/DDBJ databases">
        <authorList>
            <person name="Dougan E. K."/>
            <person name="Rhodes N."/>
            <person name="Thang M."/>
            <person name="Chan C."/>
        </authorList>
    </citation>
    <scope>NUCLEOTIDE SEQUENCE</scope>
</reference>
<dbReference type="SUPFAM" id="SSF48452">
    <property type="entry name" value="TPR-like"/>
    <property type="match status" value="1"/>
</dbReference>
<dbReference type="Gene3D" id="1.25.40.10">
    <property type="entry name" value="Tetratricopeptide repeat domain"/>
    <property type="match status" value="2"/>
</dbReference>
<keyword evidence="3" id="KW-1185">Reference proteome</keyword>
<feature type="compositionally biased region" description="Pro residues" evidence="1">
    <location>
        <begin position="485"/>
        <end position="497"/>
    </location>
</feature>
<protein>
    <submittedName>
        <fullName evidence="2">Uncharacterized protein</fullName>
    </submittedName>
</protein>
<dbReference type="Proteomes" id="UP000604046">
    <property type="component" value="Unassembled WGS sequence"/>
</dbReference>
<feature type="compositionally biased region" description="Basic and acidic residues" evidence="1">
    <location>
        <begin position="452"/>
        <end position="461"/>
    </location>
</feature>
<feature type="region of interest" description="Disordered" evidence="1">
    <location>
        <begin position="427"/>
        <end position="518"/>
    </location>
</feature>
<gene>
    <name evidence="2" type="ORF">SNAT2548_LOCUS2827</name>
</gene>
<accession>A0A812I5D1</accession>
<feature type="compositionally biased region" description="Basic and acidic residues" evidence="1">
    <location>
        <begin position="509"/>
        <end position="518"/>
    </location>
</feature>
<dbReference type="InterPro" id="IPR011990">
    <property type="entry name" value="TPR-like_helical_dom_sf"/>
</dbReference>
<evidence type="ECO:0000313" key="2">
    <source>
        <dbReference type="EMBL" id="CAE6973456.1"/>
    </source>
</evidence>
<dbReference type="OrthoDB" id="10474774at2759"/>
<dbReference type="AlphaFoldDB" id="A0A812I5D1"/>
<evidence type="ECO:0000256" key="1">
    <source>
        <dbReference type="SAM" id="MobiDB-lite"/>
    </source>
</evidence>